<keyword evidence="2" id="KW-1185">Reference proteome</keyword>
<sequence>MTTRKTQEPSSPIERATQRAQNRSTFYSFGDKGITATAAASGRLLQMTRYFPDRGLKTGFCVDNPKVKQPYYVKYRLDKLLSLATEHSSHKGIDLDLDLLSACNEPPSANFHHDRWPHFTLTTTDGVKIKIKYFAFDGTIYQTYEFDSKDSSKGKSLPQLAATTDVLLRNLDFINREPSQTRKMSHNPWASGAEGHIFRRCKADLAGEMNLDVILLISSFSKNQPLKFFKEEGGDYWKMSWNDETRDTLQSNGKVTVTIAYTLELVPSENTLVPTPVLVQNAQDARSRPLQRDFISPRFTNDKILDPILSRNLEHILSVCSIPLTSAKNNEIPAIALTCGDLDGHRVATAASFYCFQFMLLALRHFNAQRLENPGCECEAPHEDCASYICNMAARIQNTCKGHLKWLFKTAKRSQGFFSPNYWVNGAEITDWKDNPHLPGKSLVDTPFHLIKAGDFYQIQKDMGVSTDEIKVVVEAWVKDLDKSNKLGLYAFPRCKKESFQNFYFTDHALIWRAIRSAEQLGLQLELPASTDAETRERLDNRSNNGQAGGDESNDHQPNKKLRKSRSYSSKVVLKNIRKRFTTENPVSKKRMIAVSRSPAQNRFLLRAKDTALFHVMDLGLLDKTGIKKTDDSWNNHIDVWKNTIDCQALHEENDDTSWNEPLRFALSIIMAENGRRMNLRPVEEMKIHALSVLLQSSSPNGLFPGEMDENHEPVRYDDEIRRDTYWGITFEIPYILWKYGARPSDSMSSTEASGETSTSTKAERKPSQPTNTEFWLSLKQALEQQAGGTWTTNRFGYSMKYSFPFNNVIYQENIVELSDEWLYFTFYETESLVIGADKTEVMRQAAKALNISQGKELNNIAAADEVTHLVKFHCLVLLAKAGADFSKIQDEWLYNEPSFFVPAQGQHGTGGGGYAADSNSTPSESDSMSESDTTKEFETATDVTPPAIPQTPTDAGHQGHITARWGQYMRQLLSCWSFTNKDLDTDPGPVTDTAKPAMVVGAMVDVPKFKKYGKRQPNLDALMTEINTKEKVRKEMKKGRTPAKAKKRFWWFRSTDPSTNDICLRTLPSTASYSYSPSSSSTAFSENDELSDFFERHDSYGKFFFEDTVAVLNTWSTELHLSFFTVGSRKRDDKKVSTSDQKEGLISFPSPAKGQKGKLLTRAVMSFRFDGDFFDRYWTCCFLEGNSQPELDQGNIQNDVKTLLGKGMKLSEADRKKVPWRQRRVLELILFNRIVSRMHEWANKILEEANSSVKERTVTDSKAGKSNELIQDELDKVDYDAFVKVSKRFQKLRKILQVVEGDLAENLAKVDLWQNREKERQGERPRWTFDNESRYRSIISKLAVLNNHSVQKLRRTHAKIANYNESLTKELEIMRSDLDQRRADDIQRFTYVTVVFLPMGFATGVFSMSEAPGWRTLVYMISTAVAALIVTGILLLNAKAIESLYQRGTERVFASTGRRGLFGSGHRLVSATGDGDGRGIPARDVIGKLKLRLTWSKRRGEQSANGNEESSGDDVDATNNVSSYLAMDQLDYDDPHRPQGWRFTLTIAAEAAKEAGRVILGQMYDTFCMWIAFVMVMLIQVIPLFITLYLVQLVVPDYVNKIHWMILVIPGILLTYLMRSLFQAILNAVNRVAERQWGRAYRRRLPKWLITKNLRDTTKNLVSDFDGLIWFFKGTISLPYYAWKYLRASREQEGPSGCTACRCFNLEESYTSLSRQSTTFFEVAQARWSCATCAIIYAGVRRFYPPKDTTNRHFRSWKRYSGYEEIFLHWDPDKRSIRVDLEASWDSGPSLTFYCIGKGPDLPIISPPLAYVDDTRSEASIHRAFDWILKCTTEHEFCPKNEPMPMPDRVLDLGVSNDSPVKLVETQNRLGTYACLSHRWGSIQPLQTLKANKEAHKLGIPLEALPKTFQDAVNVCRQLSIRYLWADTLCIIQDSDEDWQRQAVEMANIYENSYLTIAATKASGHHEGLHPEGEIRETYIERIPASAISQGVSQDIYVRLDFPNRYYRNRVQHWSSIGTEQLNAHEWPLLTRAWVFQERLLSPRMLHFASRELVWECRTDIYCDCGYDHKSNDNLDFKRLVSTQSIKTSDCTPQQLRYLWYAIVERYSLVMGNLTNQTDVFPALSGLASRIAGLLGEEYAAGIWRSNIIEGLLWMPGFKMPIQGHRRPSQWVAPTWSWASVLGDVSYQYRIRSDSCNKKELQEVYASVVDVSCSPTGSQTTGTISAAVLTLSGYVTYGTIRFRTQRDSVGYLGMERVYTYTSVVWNHNGDWDKFEPDHPEDIVEGQQVLCMRLARIGGQEWYIVLTEVSDGSGRFNRVGLLEGLDVTWKWFTPRSWRKRVENRYFEERREVRIARKFTIPVQLGGKFNEVLSMIRDWNP</sequence>
<dbReference type="Proteomes" id="UP001148629">
    <property type="component" value="Unassembled WGS sequence"/>
</dbReference>
<gene>
    <name evidence="1" type="ORF">NM208_g7606</name>
</gene>
<name>A0ACC1S8P6_9HYPO</name>
<reference evidence="1" key="1">
    <citation type="submission" date="2022-08" db="EMBL/GenBank/DDBJ databases">
        <title>Genome Sequence of Fusarium decemcellulare.</title>
        <authorList>
            <person name="Buettner E."/>
        </authorList>
    </citation>
    <scope>NUCLEOTIDE SEQUENCE</scope>
    <source>
        <strain evidence="1">Babe19</strain>
    </source>
</reference>
<accession>A0ACC1S8P6</accession>
<evidence type="ECO:0000313" key="1">
    <source>
        <dbReference type="EMBL" id="KAJ3534273.1"/>
    </source>
</evidence>
<proteinExistence type="predicted"/>
<organism evidence="1 2">
    <name type="scientific">Fusarium decemcellulare</name>
    <dbReference type="NCBI Taxonomy" id="57161"/>
    <lineage>
        <taxon>Eukaryota</taxon>
        <taxon>Fungi</taxon>
        <taxon>Dikarya</taxon>
        <taxon>Ascomycota</taxon>
        <taxon>Pezizomycotina</taxon>
        <taxon>Sordariomycetes</taxon>
        <taxon>Hypocreomycetidae</taxon>
        <taxon>Hypocreales</taxon>
        <taxon>Nectriaceae</taxon>
        <taxon>Fusarium</taxon>
        <taxon>Fusarium decemcellulare species complex</taxon>
    </lineage>
</organism>
<comment type="caution">
    <text evidence="1">The sequence shown here is derived from an EMBL/GenBank/DDBJ whole genome shotgun (WGS) entry which is preliminary data.</text>
</comment>
<dbReference type="EMBL" id="JANRMS010000797">
    <property type="protein sequence ID" value="KAJ3534273.1"/>
    <property type="molecule type" value="Genomic_DNA"/>
</dbReference>
<protein>
    <submittedName>
        <fullName evidence="1">Uncharacterized protein</fullName>
    </submittedName>
</protein>
<evidence type="ECO:0000313" key="2">
    <source>
        <dbReference type="Proteomes" id="UP001148629"/>
    </source>
</evidence>